<accession>A0A0W0ZFG3</accession>
<dbReference type="PATRIC" id="fig|947033.5.peg.1155"/>
<protein>
    <submittedName>
        <fullName evidence="1">Uncharacterized protein</fullName>
    </submittedName>
</protein>
<keyword evidence="2" id="KW-1185">Reference proteome</keyword>
<proteinExistence type="predicted"/>
<dbReference type="Proteomes" id="UP000054926">
    <property type="component" value="Unassembled WGS sequence"/>
</dbReference>
<sequence>MTTEEFLEKFKKTYKEWGKVREAHYSKLIKFIDETNPNSPMIYNCINNDWINYKNLISVLGETLSKQFNVNELSQEAKKFLSDFYKELERSFYLERIQLIQHICKRGEEKRDPLPIPTMAEQIDSEEILPDNPALYQVRW</sequence>
<dbReference type="EMBL" id="LNYY01000019">
    <property type="protein sequence ID" value="KTD67925.1"/>
    <property type="molecule type" value="Genomic_DNA"/>
</dbReference>
<comment type="caution">
    <text evidence="1">The sequence shown here is derived from an EMBL/GenBank/DDBJ whole genome shotgun (WGS) entry which is preliminary data.</text>
</comment>
<dbReference type="OrthoDB" id="5638815at2"/>
<evidence type="ECO:0000313" key="1">
    <source>
        <dbReference type="EMBL" id="KTD67925.1"/>
    </source>
</evidence>
<dbReference type="RefSeq" id="WP_058510061.1">
    <property type="nucleotide sequence ID" value="NZ_LNYY01000019.1"/>
</dbReference>
<gene>
    <name evidence="1" type="ORF">Lste_1083</name>
</gene>
<organism evidence="1 2">
    <name type="scientific">Legionella steelei</name>
    <dbReference type="NCBI Taxonomy" id="947033"/>
    <lineage>
        <taxon>Bacteria</taxon>
        <taxon>Pseudomonadati</taxon>
        <taxon>Pseudomonadota</taxon>
        <taxon>Gammaproteobacteria</taxon>
        <taxon>Legionellales</taxon>
        <taxon>Legionellaceae</taxon>
        <taxon>Legionella</taxon>
    </lineage>
</organism>
<evidence type="ECO:0000313" key="2">
    <source>
        <dbReference type="Proteomes" id="UP000054926"/>
    </source>
</evidence>
<name>A0A0W0ZFG3_9GAMM</name>
<dbReference type="AlphaFoldDB" id="A0A0W0ZFG3"/>
<reference evidence="1 2" key="1">
    <citation type="submission" date="2015-11" db="EMBL/GenBank/DDBJ databases">
        <title>Genomic analysis of 38 Legionella species identifies large and diverse effector repertoires.</title>
        <authorList>
            <person name="Burstein D."/>
            <person name="Amaro F."/>
            <person name="Zusman T."/>
            <person name="Lifshitz Z."/>
            <person name="Cohen O."/>
            <person name="Gilbert J.A."/>
            <person name="Pupko T."/>
            <person name="Shuman H.A."/>
            <person name="Segal G."/>
        </authorList>
    </citation>
    <scope>NUCLEOTIDE SEQUENCE [LARGE SCALE GENOMIC DNA]</scope>
    <source>
        <strain evidence="1 2">IMVS3376</strain>
    </source>
</reference>